<comment type="caution">
    <text evidence="8">The sequence shown here is derived from an EMBL/GenBank/DDBJ whole genome shotgun (WGS) entry which is preliminary data.</text>
</comment>
<feature type="chain" id="PRO_5035468858" description="FAD-binding domain-containing protein" evidence="6">
    <location>
        <begin position="19"/>
        <end position="408"/>
    </location>
</feature>
<evidence type="ECO:0000256" key="4">
    <source>
        <dbReference type="ARBA" id="ARBA00023002"/>
    </source>
</evidence>
<dbReference type="Proteomes" id="UP000813444">
    <property type="component" value="Unassembled WGS sequence"/>
</dbReference>
<dbReference type="PRINTS" id="PR00420">
    <property type="entry name" value="RNGMNOXGNASE"/>
</dbReference>
<dbReference type="PANTHER" id="PTHR47178:SF5">
    <property type="entry name" value="FAD-BINDING DOMAIN-CONTAINING PROTEIN"/>
    <property type="match status" value="1"/>
</dbReference>
<dbReference type="SUPFAM" id="SSF51905">
    <property type="entry name" value="FAD/NAD(P)-binding domain"/>
    <property type="match status" value="1"/>
</dbReference>
<evidence type="ECO:0000259" key="7">
    <source>
        <dbReference type="Pfam" id="PF01494"/>
    </source>
</evidence>
<accession>A0A8K0SMU4</accession>
<comment type="cofactor">
    <cofactor evidence="1">
        <name>FAD</name>
        <dbReference type="ChEBI" id="CHEBI:57692"/>
    </cofactor>
</comment>
<dbReference type="Gene3D" id="3.50.50.60">
    <property type="entry name" value="FAD/NAD(P)-binding domain"/>
    <property type="match status" value="1"/>
</dbReference>
<evidence type="ECO:0000313" key="9">
    <source>
        <dbReference type="Proteomes" id="UP000813444"/>
    </source>
</evidence>
<evidence type="ECO:0000256" key="2">
    <source>
        <dbReference type="ARBA" id="ARBA00022630"/>
    </source>
</evidence>
<organism evidence="8 9">
    <name type="scientific">Stachybotrys elegans</name>
    <dbReference type="NCBI Taxonomy" id="80388"/>
    <lineage>
        <taxon>Eukaryota</taxon>
        <taxon>Fungi</taxon>
        <taxon>Dikarya</taxon>
        <taxon>Ascomycota</taxon>
        <taxon>Pezizomycotina</taxon>
        <taxon>Sordariomycetes</taxon>
        <taxon>Hypocreomycetidae</taxon>
        <taxon>Hypocreales</taxon>
        <taxon>Stachybotryaceae</taxon>
        <taxon>Stachybotrys</taxon>
    </lineage>
</organism>
<sequence length="408" mass="44679">MPAHVLIVGAGLGGLALAQGLKKHGVDFTLYERDANAEARAQGYRIKIFPDSHPDLAFVAPQDLVDEIEATSAETVMVESMVNAVNAQPLARRALRGFKPWTVDRGFMRKVLLKGLEDKIHWAKEAVRYETSTSDPDKPVTVHFADGTSASGSLLVGADGNHSPIRKQLVPKHKIIDPEGVCLYGRTYLTPELRERLDPSLLRGLNVVRDVAPVIQQVIFDSELPISMFIEKMHFPRRARDHPELPDDYMYWSMLVPSKALGFHEQMIAGVYHSKTAVELNTMLTAEWHPSIRCLIDLQDAEFATKLRVISSTPDVAAWESSPCVTLLGDAIHVMSPSGAVGAATALKDAVALIKAITGPEGISQASIQQYESDMREVAKAAIDRSFRGGKLLYGQPPLDKCTVIEGA</sequence>
<dbReference type="PANTHER" id="PTHR47178">
    <property type="entry name" value="MONOOXYGENASE, FAD-BINDING"/>
    <property type="match status" value="1"/>
</dbReference>
<dbReference type="GO" id="GO:0071949">
    <property type="term" value="F:FAD binding"/>
    <property type="evidence" value="ECO:0007669"/>
    <property type="project" value="InterPro"/>
</dbReference>
<dbReference type="InterPro" id="IPR036188">
    <property type="entry name" value="FAD/NAD-bd_sf"/>
</dbReference>
<keyword evidence="2" id="KW-0285">Flavoprotein</keyword>
<dbReference type="EMBL" id="JAGPNK010000006">
    <property type="protein sequence ID" value="KAH7319571.1"/>
    <property type="molecule type" value="Genomic_DNA"/>
</dbReference>
<keyword evidence="6" id="KW-0732">Signal</keyword>
<keyword evidence="5" id="KW-0503">Monooxygenase</keyword>
<feature type="domain" description="FAD-binding" evidence="7">
    <location>
        <begin position="325"/>
        <end position="386"/>
    </location>
</feature>
<evidence type="ECO:0000256" key="3">
    <source>
        <dbReference type="ARBA" id="ARBA00022827"/>
    </source>
</evidence>
<name>A0A8K0SMU4_9HYPO</name>
<feature type="domain" description="FAD-binding" evidence="7">
    <location>
        <begin position="4"/>
        <end position="169"/>
    </location>
</feature>
<dbReference type="InterPro" id="IPR002938">
    <property type="entry name" value="FAD-bd"/>
</dbReference>
<protein>
    <recommendedName>
        <fullName evidence="7">FAD-binding domain-containing protein</fullName>
    </recommendedName>
</protein>
<feature type="signal peptide" evidence="6">
    <location>
        <begin position="1"/>
        <end position="18"/>
    </location>
</feature>
<evidence type="ECO:0000256" key="5">
    <source>
        <dbReference type="ARBA" id="ARBA00023033"/>
    </source>
</evidence>
<reference evidence="8" key="1">
    <citation type="journal article" date="2021" name="Nat. Commun.">
        <title>Genetic determinants of endophytism in the Arabidopsis root mycobiome.</title>
        <authorList>
            <person name="Mesny F."/>
            <person name="Miyauchi S."/>
            <person name="Thiergart T."/>
            <person name="Pickel B."/>
            <person name="Atanasova L."/>
            <person name="Karlsson M."/>
            <person name="Huettel B."/>
            <person name="Barry K.W."/>
            <person name="Haridas S."/>
            <person name="Chen C."/>
            <person name="Bauer D."/>
            <person name="Andreopoulos W."/>
            <person name="Pangilinan J."/>
            <person name="LaButti K."/>
            <person name="Riley R."/>
            <person name="Lipzen A."/>
            <person name="Clum A."/>
            <person name="Drula E."/>
            <person name="Henrissat B."/>
            <person name="Kohler A."/>
            <person name="Grigoriev I.V."/>
            <person name="Martin F.M."/>
            <person name="Hacquard S."/>
        </authorList>
    </citation>
    <scope>NUCLEOTIDE SEQUENCE</scope>
    <source>
        <strain evidence="8">MPI-CAGE-CH-0235</strain>
    </source>
</reference>
<dbReference type="GO" id="GO:0004497">
    <property type="term" value="F:monooxygenase activity"/>
    <property type="evidence" value="ECO:0007669"/>
    <property type="project" value="UniProtKB-KW"/>
</dbReference>
<keyword evidence="9" id="KW-1185">Reference proteome</keyword>
<keyword evidence="3" id="KW-0274">FAD</keyword>
<keyword evidence="4" id="KW-0560">Oxidoreductase</keyword>
<evidence type="ECO:0000256" key="6">
    <source>
        <dbReference type="SAM" id="SignalP"/>
    </source>
</evidence>
<evidence type="ECO:0000313" key="8">
    <source>
        <dbReference type="EMBL" id="KAH7319571.1"/>
    </source>
</evidence>
<dbReference type="OrthoDB" id="655030at2759"/>
<evidence type="ECO:0000256" key="1">
    <source>
        <dbReference type="ARBA" id="ARBA00001974"/>
    </source>
</evidence>
<dbReference type="Pfam" id="PF01494">
    <property type="entry name" value="FAD_binding_3"/>
    <property type="match status" value="2"/>
</dbReference>
<dbReference type="AlphaFoldDB" id="A0A8K0SMU4"/>
<proteinExistence type="predicted"/>
<gene>
    <name evidence="8" type="ORF">B0I35DRAFT_214993</name>
</gene>